<dbReference type="KEGG" id="ade:Adeh_0635"/>
<dbReference type="STRING" id="290397.Adeh_0635"/>
<dbReference type="PANTHER" id="PTHR30093">
    <property type="entry name" value="GENERAL SECRETION PATHWAY PROTEIN G"/>
    <property type="match status" value="1"/>
</dbReference>
<evidence type="ECO:0000256" key="1">
    <source>
        <dbReference type="ARBA" id="ARBA00005233"/>
    </source>
</evidence>
<evidence type="ECO:0000313" key="5">
    <source>
        <dbReference type="EMBL" id="ABC80411.1"/>
    </source>
</evidence>
<evidence type="ECO:0000256" key="4">
    <source>
        <dbReference type="SAM" id="Phobius"/>
    </source>
</evidence>
<dbReference type="HOGENOM" id="CLU_1425323_0_0_7"/>
<dbReference type="EMBL" id="CP000251">
    <property type="protein sequence ID" value="ABC80411.1"/>
    <property type="molecule type" value="Genomic_DNA"/>
</dbReference>
<sequence length="236" mass="24532">MSDRVLADARPLAPSMLCRRSAGRPSQPGPRGREAHTAAHISGGLMKKAAKGFTLIELMIVVAIIGILAAIAIPNFLRYQLRAKFSELRENVNAVFKSEEALRQGEASNGQYRAVALLPDGCDNTGGQGTAKHPWAPADLAAAAQIDWVVEGSTYGCYTTTVSAPAVHLTVYANSDIDGDGTEGCVYLYKATLDSAGGVASTAAGVAHVCPNQGGTPIAPFGPPWGQPQIAADGVF</sequence>
<evidence type="ECO:0000313" key="6">
    <source>
        <dbReference type="Proteomes" id="UP000001935"/>
    </source>
</evidence>
<keyword evidence="4" id="KW-0472">Membrane</keyword>
<dbReference type="PROSITE" id="PS00409">
    <property type="entry name" value="PROKAR_NTER_METHYL"/>
    <property type="match status" value="1"/>
</dbReference>
<dbReference type="InterPro" id="IPR045584">
    <property type="entry name" value="Pilin-like"/>
</dbReference>
<feature type="transmembrane region" description="Helical" evidence="4">
    <location>
        <begin position="55"/>
        <end position="77"/>
    </location>
</feature>
<keyword evidence="4" id="KW-0812">Transmembrane</keyword>
<feature type="region of interest" description="Disordered" evidence="3">
    <location>
        <begin position="18"/>
        <end position="37"/>
    </location>
</feature>
<dbReference type="eggNOG" id="COG4969">
    <property type="taxonomic scope" value="Bacteria"/>
</dbReference>
<name>Q2INN2_ANADE</name>
<accession>Q2INN2</accession>
<organism evidence="5 6">
    <name type="scientific">Anaeromyxobacter dehalogenans (strain 2CP-C)</name>
    <dbReference type="NCBI Taxonomy" id="290397"/>
    <lineage>
        <taxon>Bacteria</taxon>
        <taxon>Pseudomonadati</taxon>
        <taxon>Myxococcota</taxon>
        <taxon>Myxococcia</taxon>
        <taxon>Myxococcales</taxon>
        <taxon>Cystobacterineae</taxon>
        <taxon>Anaeromyxobacteraceae</taxon>
        <taxon>Anaeromyxobacter</taxon>
    </lineage>
</organism>
<dbReference type="InterPro" id="IPR012902">
    <property type="entry name" value="N_methyl_site"/>
</dbReference>
<proteinExistence type="inferred from homology"/>
<reference evidence="5" key="1">
    <citation type="submission" date="2006-01" db="EMBL/GenBank/DDBJ databases">
        <title>Complete sequence of Anaeromyxobacter dehalogenans 2CP-C.</title>
        <authorList>
            <consortium name="US DOE Joint Genome Institute"/>
            <person name="Copeland A."/>
            <person name="Lucas S."/>
            <person name="Lapidus A."/>
            <person name="Barry K."/>
            <person name="Detter J.C."/>
            <person name="Glavina T."/>
            <person name="Hammon N."/>
            <person name="Israni S."/>
            <person name="Pitluck S."/>
            <person name="Brettin T."/>
            <person name="Bruce D."/>
            <person name="Han C."/>
            <person name="Tapia R."/>
            <person name="Gilna P."/>
            <person name="Kiss H."/>
            <person name="Schmutz J."/>
            <person name="Larimer F."/>
            <person name="Land M."/>
            <person name="Kyrpides N."/>
            <person name="Anderson I."/>
            <person name="Sanford R.A."/>
            <person name="Ritalahti K.M."/>
            <person name="Thomas H.S."/>
            <person name="Kirby J.R."/>
            <person name="Zhulin I.B."/>
            <person name="Loeffler F.E."/>
            <person name="Richardson P."/>
        </authorList>
    </citation>
    <scope>NUCLEOTIDE SEQUENCE</scope>
    <source>
        <strain evidence="5">2CP-C</strain>
    </source>
</reference>
<comment type="similarity">
    <text evidence="1">Belongs to the N-Me-Phe pilin family.</text>
</comment>
<dbReference type="Pfam" id="PF07963">
    <property type="entry name" value="N_methyl"/>
    <property type="match status" value="1"/>
</dbReference>
<dbReference type="SUPFAM" id="SSF54523">
    <property type="entry name" value="Pili subunits"/>
    <property type="match status" value="1"/>
</dbReference>
<dbReference type="PANTHER" id="PTHR30093:SF34">
    <property type="entry name" value="PREPILIN PEPTIDASE-DEPENDENT PROTEIN D"/>
    <property type="match status" value="1"/>
</dbReference>
<evidence type="ECO:0000256" key="3">
    <source>
        <dbReference type="SAM" id="MobiDB-lite"/>
    </source>
</evidence>
<dbReference type="Gene3D" id="3.30.700.10">
    <property type="entry name" value="Glycoprotein, Type 4 Pilin"/>
    <property type="match status" value="1"/>
</dbReference>
<keyword evidence="2" id="KW-0488">Methylation</keyword>
<dbReference type="Proteomes" id="UP000001935">
    <property type="component" value="Chromosome"/>
</dbReference>
<gene>
    <name evidence="5" type="ordered locus">Adeh_0635</name>
</gene>
<keyword evidence="4" id="KW-1133">Transmembrane helix</keyword>
<evidence type="ECO:0000256" key="2">
    <source>
        <dbReference type="ARBA" id="ARBA00022481"/>
    </source>
</evidence>
<protein>
    <submittedName>
        <fullName evidence="5">Fimbrial protein pilin</fullName>
    </submittedName>
</protein>
<dbReference type="AlphaFoldDB" id="Q2INN2"/>
<dbReference type="NCBIfam" id="TIGR02532">
    <property type="entry name" value="IV_pilin_GFxxxE"/>
    <property type="match status" value="1"/>
</dbReference>